<reference evidence="1" key="1">
    <citation type="submission" date="2009-10" db="EMBL/GenBank/DDBJ databases">
        <title>Diversity of trophic interactions inside an arsenic-rich microbial ecosystem.</title>
        <authorList>
            <person name="Bertin P.N."/>
            <person name="Heinrich-Salmeron A."/>
            <person name="Pelletier E."/>
            <person name="Goulhen-Chollet F."/>
            <person name="Arsene-Ploetze F."/>
            <person name="Gallien S."/>
            <person name="Calteau A."/>
            <person name="Vallenet D."/>
            <person name="Casiot C."/>
            <person name="Chane-Woon-Ming B."/>
            <person name="Giloteaux L."/>
            <person name="Barakat M."/>
            <person name="Bonnefoy V."/>
            <person name="Bruneel O."/>
            <person name="Chandler M."/>
            <person name="Cleiss J."/>
            <person name="Duran R."/>
            <person name="Elbaz-Poulichet F."/>
            <person name="Fonknechten N."/>
            <person name="Lauga B."/>
            <person name="Mornico D."/>
            <person name="Ortet P."/>
            <person name="Schaeffer C."/>
            <person name="Siguier P."/>
            <person name="Alexander Thil Smith A."/>
            <person name="Van Dorsselaer A."/>
            <person name="Weissenbach J."/>
            <person name="Medigue C."/>
            <person name="Le Paslier D."/>
        </authorList>
    </citation>
    <scope>NUCLEOTIDE SEQUENCE</scope>
</reference>
<accession>E6QEG7</accession>
<proteinExistence type="predicted"/>
<dbReference type="AlphaFoldDB" id="E6QEG7"/>
<comment type="caution">
    <text evidence="1">The sequence shown here is derived from an EMBL/GenBank/DDBJ whole genome shotgun (WGS) entry which is preliminary data.</text>
</comment>
<organism evidence="1">
    <name type="scientific">mine drainage metagenome</name>
    <dbReference type="NCBI Taxonomy" id="410659"/>
    <lineage>
        <taxon>unclassified sequences</taxon>
        <taxon>metagenomes</taxon>
        <taxon>ecological metagenomes</taxon>
    </lineage>
</organism>
<evidence type="ECO:0000313" key="1">
    <source>
        <dbReference type="EMBL" id="CBI05593.1"/>
    </source>
</evidence>
<protein>
    <submittedName>
        <fullName evidence="1">2-oxoisovalerate dehydrogenase, E1 component beta subunit</fullName>
    </submittedName>
</protein>
<gene>
    <name evidence="1" type="ORF">CARN5_0906</name>
</gene>
<sequence length="77" mass="8402">MSEIHFIVEEAPEGGFVARAVGADIFTEADDLPALHALVRDAVHCHFEDAQCPSLIRLHITREDDFGGVAFIPMNGL</sequence>
<dbReference type="EMBL" id="CABP01000125">
    <property type="protein sequence ID" value="CBI05593.1"/>
    <property type="molecule type" value="Genomic_DNA"/>
</dbReference>
<name>E6QEG7_9ZZZZ</name>